<proteinExistence type="predicted"/>
<dbReference type="AlphaFoldDB" id="S8DUI5"/>
<evidence type="ECO:0000313" key="8">
    <source>
        <dbReference type="Proteomes" id="UP000015241"/>
    </source>
</evidence>
<dbReference type="InterPro" id="IPR037525">
    <property type="entry name" value="Velvet_dom"/>
</dbReference>
<dbReference type="Pfam" id="PF11754">
    <property type="entry name" value="Velvet"/>
    <property type="match status" value="1"/>
</dbReference>
<dbReference type="Gene3D" id="2.60.40.3960">
    <property type="entry name" value="Velvet domain"/>
    <property type="match status" value="1"/>
</dbReference>
<dbReference type="EMBL" id="KE504192">
    <property type="protein sequence ID" value="EPS96232.1"/>
    <property type="molecule type" value="Genomic_DNA"/>
</dbReference>
<dbReference type="PROSITE" id="PS51821">
    <property type="entry name" value="VELVET"/>
    <property type="match status" value="1"/>
</dbReference>
<reference evidence="7 8" key="1">
    <citation type="journal article" date="2012" name="Science">
        <title>The Paleozoic origin of enzymatic lignin decomposition reconstructed from 31 fungal genomes.</title>
        <authorList>
            <person name="Floudas D."/>
            <person name="Binder M."/>
            <person name="Riley R."/>
            <person name="Barry K."/>
            <person name="Blanchette R.A."/>
            <person name="Henrissat B."/>
            <person name="Martinez A.T."/>
            <person name="Otillar R."/>
            <person name="Spatafora J.W."/>
            <person name="Yadav J.S."/>
            <person name="Aerts A."/>
            <person name="Benoit I."/>
            <person name="Boyd A."/>
            <person name="Carlson A."/>
            <person name="Copeland A."/>
            <person name="Coutinho P.M."/>
            <person name="de Vries R.P."/>
            <person name="Ferreira P."/>
            <person name="Findley K."/>
            <person name="Foster B."/>
            <person name="Gaskell J."/>
            <person name="Glotzer D."/>
            <person name="Gorecki P."/>
            <person name="Heitman J."/>
            <person name="Hesse C."/>
            <person name="Hori C."/>
            <person name="Igarashi K."/>
            <person name="Jurgens J.A."/>
            <person name="Kallen N."/>
            <person name="Kersten P."/>
            <person name="Kohler A."/>
            <person name="Kuees U."/>
            <person name="Kumar T.K.A."/>
            <person name="Kuo A."/>
            <person name="LaButti K."/>
            <person name="Larrondo L.F."/>
            <person name="Lindquist E."/>
            <person name="Ling A."/>
            <person name="Lombard V."/>
            <person name="Lucas S."/>
            <person name="Lundell T."/>
            <person name="Martin R."/>
            <person name="McLaughlin D.J."/>
            <person name="Morgenstern I."/>
            <person name="Morin E."/>
            <person name="Murat C."/>
            <person name="Nagy L.G."/>
            <person name="Nolan M."/>
            <person name="Ohm R.A."/>
            <person name="Patyshakuliyeva A."/>
            <person name="Rokas A."/>
            <person name="Ruiz-Duenas F.J."/>
            <person name="Sabat G."/>
            <person name="Salamov A."/>
            <person name="Samejima M."/>
            <person name="Schmutz J."/>
            <person name="Slot J.C."/>
            <person name="St John F."/>
            <person name="Stenlid J."/>
            <person name="Sun H."/>
            <person name="Sun S."/>
            <person name="Syed K."/>
            <person name="Tsang A."/>
            <person name="Wiebenga A."/>
            <person name="Young D."/>
            <person name="Pisabarro A."/>
            <person name="Eastwood D.C."/>
            <person name="Martin F."/>
            <person name="Cullen D."/>
            <person name="Grigoriev I.V."/>
            <person name="Hibbett D.S."/>
        </authorList>
    </citation>
    <scope>NUCLEOTIDE SEQUENCE</scope>
    <source>
        <strain evidence="8">FP-58527</strain>
    </source>
</reference>
<dbReference type="InterPro" id="IPR021740">
    <property type="entry name" value="Velvet"/>
</dbReference>
<protein>
    <recommendedName>
        <fullName evidence="6">Velvet domain-containing protein</fullName>
    </recommendedName>
</protein>
<evidence type="ECO:0000256" key="4">
    <source>
        <dbReference type="ARBA" id="ARBA00023242"/>
    </source>
</evidence>
<feature type="compositionally biased region" description="Polar residues" evidence="5">
    <location>
        <begin position="347"/>
        <end position="356"/>
    </location>
</feature>
<dbReference type="eggNOG" id="ENOG502SSVH">
    <property type="taxonomic scope" value="Eukaryota"/>
</dbReference>
<dbReference type="Proteomes" id="UP000015241">
    <property type="component" value="Unassembled WGS sequence"/>
</dbReference>
<comment type="subcellular location">
    <subcellularLocation>
        <location evidence="1">Nucleus</location>
    </subcellularLocation>
</comment>
<dbReference type="InterPro" id="IPR038491">
    <property type="entry name" value="Velvet_dom_sf"/>
</dbReference>
<dbReference type="InParanoid" id="S8DUI5"/>
<dbReference type="GO" id="GO:0005634">
    <property type="term" value="C:nucleus"/>
    <property type="evidence" value="ECO:0007669"/>
    <property type="project" value="UniProtKB-SubCell"/>
</dbReference>
<name>S8DUI5_FOMSC</name>
<keyword evidence="4" id="KW-0539">Nucleus</keyword>
<keyword evidence="8" id="KW-1185">Reference proteome</keyword>
<evidence type="ECO:0000259" key="6">
    <source>
        <dbReference type="PROSITE" id="PS51821"/>
    </source>
</evidence>
<feature type="region of interest" description="Disordered" evidence="5">
    <location>
        <begin position="1"/>
        <end position="21"/>
    </location>
</feature>
<feature type="compositionally biased region" description="Low complexity" evidence="5">
    <location>
        <begin position="10"/>
        <end position="21"/>
    </location>
</feature>
<dbReference type="PANTHER" id="PTHR33572:SF3">
    <property type="entry name" value="VELVET COMPLEX SUBUNIT B"/>
    <property type="match status" value="1"/>
</dbReference>
<feature type="region of interest" description="Disordered" evidence="5">
    <location>
        <begin position="323"/>
        <end position="357"/>
    </location>
</feature>
<feature type="domain" description="Velvet" evidence="6">
    <location>
        <begin position="43"/>
        <end position="320"/>
    </location>
</feature>
<evidence type="ECO:0000256" key="1">
    <source>
        <dbReference type="ARBA" id="ARBA00004123"/>
    </source>
</evidence>
<accession>S8DUI5</accession>
<dbReference type="PANTHER" id="PTHR33572">
    <property type="entry name" value="SPORE DEVELOPMENT REGULATOR VOSA"/>
    <property type="match status" value="1"/>
</dbReference>
<keyword evidence="3" id="KW-0804">Transcription</keyword>
<evidence type="ECO:0000256" key="3">
    <source>
        <dbReference type="ARBA" id="ARBA00023163"/>
    </source>
</evidence>
<evidence type="ECO:0000256" key="2">
    <source>
        <dbReference type="ARBA" id="ARBA00023015"/>
    </source>
</evidence>
<sequence length="398" mass="44037">MSTHANGDNSQSASISSFPPSRAPIPESYISRPVRFADGPYAGKRILVRLAELQKADVGRKCGLRDRRPLDPPPVVRLRLYEVRDPGAQIFREEEITNFAEVDSHGWMCHVDLFPVPLSVGSPPSFLYPENTPIQGVPDHPMEPYRHSQYTFPPPPAPEAVTRDRKFPGPSSTGTDGSTRYGYESTLSTGVTSPALYGSASSPNPVATYYNGIPILESSACTVFIVGTTIASSTMLDYQGANQILFTFSDIAVREDGDYFLRYRVFNILCHVLGDTPIPILAEHFGGPFKVYSTKDFPGLQASTDLTKHMLLSGVRVNAREHERKRRRSLHAGWSHEDMEPDPFVPTSPQAGTSAGTVAVPMAGADPPHYYMADGYYSWPGRWSENYTEWRRDRGGSF</sequence>
<evidence type="ECO:0000256" key="5">
    <source>
        <dbReference type="SAM" id="MobiDB-lite"/>
    </source>
</evidence>
<evidence type="ECO:0000313" key="7">
    <source>
        <dbReference type="EMBL" id="EPS96232.1"/>
    </source>
</evidence>
<keyword evidence="2" id="KW-0805">Transcription regulation</keyword>
<dbReference type="OrthoDB" id="5599552at2759"/>
<feature type="region of interest" description="Disordered" evidence="5">
    <location>
        <begin position="154"/>
        <end position="182"/>
    </location>
</feature>
<dbReference type="HOGENOM" id="CLU_044751_0_0_1"/>
<organism evidence="7 8">
    <name type="scientific">Fomitopsis schrenkii</name>
    <name type="common">Brown rot fungus</name>
    <dbReference type="NCBI Taxonomy" id="2126942"/>
    <lineage>
        <taxon>Eukaryota</taxon>
        <taxon>Fungi</taxon>
        <taxon>Dikarya</taxon>
        <taxon>Basidiomycota</taxon>
        <taxon>Agaricomycotina</taxon>
        <taxon>Agaricomycetes</taxon>
        <taxon>Polyporales</taxon>
        <taxon>Fomitopsis</taxon>
    </lineage>
</organism>
<gene>
    <name evidence="7" type="ORF">FOMPIDRAFT_1053491</name>
</gene>